<proteinExistence type="predicted"/>
<evidence type="ECO:0000256" key="1">
    <source>
        <dbReference type="SAM" id="Phobius"/>
    </source>
</evidence>
<feature type="transmembrane region" description="Helical" evidence="1">
    <location>
        <begin position="46"/>
        <end position="63"/>
    </location>
</feature>
<reference evidence="2 3" key="1">
    <citation type="submission" date="2018-08" db="EMBL/GenBank/DDBJ databases">
        <authorList>
            <person name="Laetsch R D."/>
            <person name="Stevens L."/>
            <person name="Kumar S."/>
            <person name="Blaxter L. M."/>
        </authorList>
    </citation>
    <scope>NUCLEOTIDE SEQUENCE [LARGE SCALE GENOMIC DNA]</scope>
</reference>
<keyword evidence="1" id="KW-0472">Membrane</keyword>
<keyword evidence="1" id="KW-0812">Transmembrane</keyword>
<protein>
    <submittedName>
        <fullName evidence="2">Uncharacterized protein</fullName>
    </submittedName>
</protein>
<dbReference type="OrthoDB" id="5856181at2759"/>
<dbReference type="Proteomes" id="UP000277928">
    <property type="component" value="Unassembled WGS sequence"/>
</dbReference>
<dbReference type="EMBL" id="UYRX01000562">
    <property type="protein sequence ID" value="VDK83878.1"/>
    <property type="molecule type" value="Genomic_DNA"/>
</dbReference>
<feature type="transmembrane region" description="Helical" evidence="1">
    <location>
        <begin position="83"/>
        <end position="107"/>
    </location>
</feature>
<name>A0A3P6UWE8_LITSI</name>
<evidence type="ECO:0000313" key="3">
    <source>
        <dbReference type="Proteomes" id="UP000277928"/>
    </source>
</evidence>
<accession>A0A3P6UWE8</accession>
<dbReference type="AlphaFoldDB" id="A0A3P6UWE8"/>
<evidence type="ECO:0000313" key="2">
    <source>
        <dbReference type="EMBL" id="VDK83878.1"/>
    </source>
</evidence>
<sequence length="126" mass="13811">MAEIGLICQAYNLSPCLSFQPQHFAIIPTLHPALNILHGFKMLEQFFSLFPMLALFAVCSGRVDAFGSKRNILSSTQRGTDYGAAIIKGSAGIVIAVSLALIFLVIGNMVYQTLTRKVALCEKRKY</sequence>
<keyword evidence="3" id="KW-1185">Reference proteome</keyword>
<keyword evidence="1" id="KW-1133">Transmembrane helix</keyword>
<organism evidence="2 3">
    <name type="scientific">Litomosoides sigmodontis</name>
    <name type="common">Filarial nematode worm</name>
    <dbReference type="NCBI Taxonomy" id="42156"/>
    <lineage>
        <taxon>Eukaryota</taxon>
        <taxon>Metazoa</taxon>
        <taxon>Ecdysozoa</taxon>
        <taxon>Nematoda</taxon>
        <taxon>Chromadorea</taxon>
        <taxon>Rhabditida</taxon>
        <taxon>Spirurina</taxon>
        <taxon>Spiruromorpha</taxon>
        <taxon>Filarioidea</taxon>
        <taxon>Onchocercidae</taxon>
        <taxon>Litomosoides</taxon>
    </lineage>
</organism>
<gene>
    <name evidence="2" type="ORF">NLS_LOCUS6406</name>
</gene>